<evidence type="ECO:0000313" key="2">
    <source>
        <dbReference type="Proteomes" id="UP001596425"/>
    </source>
</evidence>
<name>A0ABW1YGF2_9GAMM</name>
<organism evidence="1 2">
    <name type="scientific">Microbulbifer taiwanensis</name>
    <dbReference type="NCBI Taxonomy" id="986746"/>
    <lineage>
        <taxon>Bacteria</taxon>
        <taxon>Pseudomonadati</taxon>
        <taxon>Pseudomonadota</taxon>
        <taxon>Gammaproteobacteria</taxon>
        <taxon>Cellvibrionales</taxon>
        <taxon>Microbulbiferaceae</taxon>
        <taxon>Microbulbifer</taxon>
    </lineage>
</organism>
<dbReference type="RefSeq" id="WP_193194004.1">
    <property type="nucleotide sequence ID" value="NZ_JACZFR010000052.1"/>
</dbReference>
<dbReference type="EMBL" id="JBHSVR010000001">
    <property type="protein sequence ID" value="MFC6631789.1"/>
    <property type="molecule type" value="Genomic_DNA"/>
</dbReference>
<accession>A0ABW1YGF2</accession>
<dbReference type="InterPro" id="IPR036866">
    <property type="entry name" value="RibonucZ/Hydroxyglut_hydro"/>
</dbReference>
<dbReference type="SUPFAM" id="SSF56281">
    <property type="entry name" value="Metallo-hydrolase/oxidoreductase"/>
    <property type="match status" value="1"/>
</dbReference>
<evidence type="ECO:0008006" key="3">
    <source>
        <dbReference type="Google" id="ProtNLM"/>
    </source>
</evidence>
<gene>
    <name evidence="1" type="ORF">ACFQBM_00775</name>
</gene>
<protein>
    <recommendedName>
        <fullName evidence="3">MBL fold metallo-hydrolase</fullName>
    </recommendedName>
</protein>
<evidence type="ECO:0000313" key="1">
    <source>
        <dbReference type="EMBL" id="MFC6631789.1"/>
    </source>
</evidence>
<keyword evidence="2" id="KW-1185">Reference proteome</keyword>
<sequence length="134" mass="15327">MSEVYFNRVFPAMRTAFPMEWISVIDAALQIDIKTFVPGHGFIEDGLQSRQKLREFQSAIKYIFAEVQRLRDSGKTREEALQEANWGGYSTWMLSDSQQEIAINRIYDLLEGKSEDCAELKESSGSGSCYRRGV</sequence>
<reference evidence="2" key="1">
    <citation type="journal article" date="2019" name="Int. J. Syst. Evol. Microbiol.">
        <title>The Global Catalogue of Microorganisms (GCM) 10K type strain sequencing project: providing services to taxonomists for standard genome sequencing and annotation.</title>
        <authorList>
            <consortium name="The Broad Institute Genomics Platform"/>
            <consortium name="The Broad Institute Genome Sequencing Center for Infectious Disease"/>
            <person name="Wu L."/>
            <person name="Ma J."/>
        </authorList>
    </citation>
    <scope>NUCLEOTIDE SEQUENCE [LARGE SCALE GENOMIC DNA]</scope>
    <source>
        <strain evidence="2">CGMCC 1.13718</strain>
    </source>
</reference>
<proteinExistence type="predicted"/>
<comment type="caution">
    <text evidence="1">The sequence shown here is derived from an EMBL/GenBank/DDBJ whole genome shotgun (WGS) entry which is preliminary data.</text>
</comment>
<dbReference type="Proteomes" id="UP001596425">
    <property type="component" value="Unassembled WGS sequence"/>
</dbReference>